<dbReference type="Pfam" id="PF00482">
    <property type="entry name" value="T2SSF"/>
    <property type="match status" value="1"/>
</dbReference>
<dbReference type="EMBL" id="MJAT01000006">
    <property type="protein sequence ID" value="OEH86189.1"/>
    <property type="molecule type" value="Genomic_DNA"/>
</dbReference>
<comment type="subcellular location">
    <subcellularLocation>
        <location evidence="1">Cell membrane</location>
        <topology evidence="1">Multi-pass membrane protein</topology>
    </subcellularLocation>
</comment>
<dbReference type="Gene3D" id="1.20.81.30">
    <property type="entry name" value="Type II secretion system (T2SS), domain F"/>
    <property type="match status" value="1"/>
</dbReference>
<evidence type="ECO:0000256" key="3">
    <source>
        <dbReference type="ARBA" id="ARBA00022692"/>
    </source>
</evidence>
<comment type="caution">
    <text evidence="8">The sequence shown here is derived from an EMBL/GenBank/DDBJ whole genome shotgun (WGS) entry which is preliminary data.</text>
</comment>
<keyword evidence="3 6" id="KW-0812">Transmembrane</keyword>
<evidence type="ECO:0000313" key="8">
    <source>
        <dbReference type="EMBL" id="OEH86189.1"/>
    </source>
</evidence>
<dbReference type="AlphaFoldDB" id="A0A1E5L872"/>
<feature type="transmembrane region" description="Helical" evidence="6">
    <location>
        <begin position="6"/>
        <end position="25"/>
    </location>
</feature>
<dbReference type="InterPro" id="IPR042094">
    <property type="entry name" value="T2SS_GspF_sf"/>
</dbReference>
<dbReference type="Proteomes" id="UP000095255">
    <property type="component" value="Unassembled WGS sequence"/>
</dbReference>
<gene>
    <name evidence="8" type="ORF">BHU72_11670</name>
</gene>
<evidence type="ECO:0000256" key="5">
    <source>
        <dbReference type="ARBA" id="ARBA00023136"/>
    </source>
</evidence>
<dbReference type="PANTHER" id="PTHR35007:SF1">
    <property type="entry name" value="PILUS ASSEMBLY PROTEIN"/>
    <property type="match status" value="1"/>
</dbReference>
<organism evidence="8 9">
    <name type="scientific">Desulfuribacillus stibiiarsenatis</name>
    <dbReference type="NCBI Taxonomy" id="1390249"/>
    <lineage>
        <taxon>Bacteria</taxon>
        <taxon>Bacillati</taxon>
        <taxon>Bacillota</taxon>
        <taxon>Desulfuribacillia</taxon>
        <taxon>Desulfuribacillales</taxon>
        <taxon>Desulfuribacillaceae</taxon>
        <taxon>Desulfuribacillus</taxon>
    </lineage>
</organism>
<accession>A0A1E5L872</accession>
<evidence type="ECO:0000256" key="2">
    <source>
        <dbReference type="ARBA" id="ARBA00022475"/>
    </source>
</evidence>
<dbReference type="RefSeq" id="WP_069701417.1">
    <property type="nucleotide sequence ID" value="NZ_MJAT01000006.1"/>
</dbReference>
<feature type="transmembrane region" description="Helical" evidence="6">
    <location>
        <begin position="260"/>
        <end position="279"/>
    </location>
</feature>
<dbReference type="GO" id="GO:0005886">
    <property type="term" value="C:plasma membrane"/>
    <property type="evidence" value="ECO:0007669"/>
    <property type="project" value="UniProtKB-SubCell"/>
</dbReference>
<evidence type="ECO:0000313" key="9">
    <source>
        <dbReference type="Proteomes" id="UP000095255"/>
    </source>
</evidence>
<evidence type="ECO:0000256" key="1">
    <source>
        <dbReference type="ARBA" id="ARBA00004651"/>
    </source>
</evidence>
<dbReference type="OrthoDB" id="9803381at2"/>
<feature type="transmembrane region" description="Helical" evidence="6">
    <location>
        <begin position="291"/>
        <end position="311"/>
    </location>
</feature>
<evidence type="ECO:0000256" key="6">
    <source>
        <dbReference type="SAM" id="Phobius"/>
    </source>
</evidence>
<proteinExistence type="predicted"/>
<feature type="domain" description="Type II secretion system protein GspF" evidence="7">
    <location>
        <begin position="152"/>
        <end position="277"/>
    </location>
</feature>
<dbReference type="STRING" id="1390249.BHU72_11670"/>
<evidence type="ECO:0000259" key="7">
    <source>
        <dbReference type="Pfam" id="PF00482"/>
    </source>
</evidence>
<sequence>MEWIIIACFFATSVLIFYAILYMMVNSDQRLEKRIYHYLDVSETKKLEPKQWNMLMHLYTLKNKIAKPLALNKNVQLKIRIESAGLPLKPEEFIIFQWIATFLCGGVFYLISGKLFPLLLGLVIGYIVPDFWLKSKQNKRLNEFNAALPDMITTVVGSLRAGFSFPQALKTVADETKGPMKEEIDKLLKELQFGLSVENALNNLNERMPSEDLELMIHVIIIQRQVGGNLATVLDKIVDTIRERKRIQQQIITLTAQGRLSGVVIGLLPIILGIVIYLIEPDYVGTLFSHPIGIGMLIMGVISGIIGYVLIRKMTMIEV</sequence>
<keyword evidence="5 6" id="KW-0472">Membrane</keyword>
<dbReference type="PANTHER" id="PTHR35007">
    <property type="entry name" value="INTEGRAL MEMBRANE PROTEIN-RELATED"/>
    <property type="match status" value="1"/>
</dbReference>
<protein>
    <submittedName>
        <fullName evidence="8">Type II secretion system protein</fullName>
    </submittedName>
</protein>
<dbReference type="InterPro" id="IPR018076">
    <property type="entry name" value="T2SS_GspF_dom"/>
</dbReference>
<keyword evidence="4 6" id="KW-1133">Transmembrane helix</keyword>
<reference evidence="8 9" key="1">
    <citation type="submission" date="2016-09" db="EMBL/GenBank/DDBJ databases">
        <title>Desulfuribacillus arsenicus sp. nov., an obligately anaerobic, dissimilatory arsenic- and antimonate-reducing bacterium isolated from anoxic sediments.</title>
        <authorList>
            <person name="Abin C.A."/>
            <person name="Hollibaugh J.T."/>
        </authorList>
    </citation>
    <scope>NUCLEOTIDE SEQUENCE [LARGE SCALE GENOMIC DNA]</scope>
    <source>
        <strain evidence="8 9">MLFW-2</strain>
    </source>
</reference>
<feature type="transmembrane region" description="Helical" evidence="6">
    <location>
        <begin position="93"/>
        <end position="111"/>
    </location>
</feature>
<name>A0A1E5L872_9FIRM</name>
<keyword evidence="2" id="KW-1003">Cell membrane</keyword>
<evidence type="ECO:0000256" key="4">
    <source>
        <dbReference type="ARBA" id="ARBA00022989"/>
    </source>
</evidence>
<keyword evidence="9" id="KW-1185">Reference proteome</keyword>